<dbReference type="PANTHER" id="PTHR46481:SF10">
    <property type="entry name" value="ZINC FINGER BED DOMAIN-CONTAINING PROTEIN 39"/>
    <property type="match status" value="1"/>
</dbReference>
<keyword evidence="3" id="KW-0863">Zinc-finger</keyword>
<keyword evidence="2" id="KW-0479">Metal-binding</keyword>
<accession>A0ABQ8WEL1</accession>
<keyword evidence="5" id="KW-0539">Nucleus</keyword>
<feature type="domain" description="HAT C-terminal dimerisation" evidence="7">
    <location>
        <begin position="172"/>
        <end position="234"/>
    </location>
</feature>
<evidence type="ECO:0000313" key="9">
    <source>
        <dbReference type="Proteomes" id="UP001220256"/>
    </source>
</evidence>
<evidence type="ECO:0000256" key="6">
    <source>
        <dbReference type="SAM" id="MobiDB-lite"/>
    </source>
</evidence>
<evidence type="ECO:0000256" key="3">
    <source>
        <dbReference type="ARBA" id="ARBA00022771"/>
    </source>
</evidence>
<dbReference type="InterPro" id="IPR052035">
    <property type="entry name" value="ZnF_BED_domain_contain"/>
</dbReference>
<keyword evidence="9" id="KW-1185">Reference proteome</keyword>
<evidence type="ECO:0000256" key="5">
    <source>
        <dbReference type="ARBA" id="ARBA00023242"/>
    </source>
</evidence>
<evidence type="ECO:0000256" key="1">
    <source>
        <dbReference type="ARBA" id="ARBA00004123"/>
    </source>
</evidence>
<reference evidence="8 9" key="1">
    <citation type="journal article" date="2023" name="IMA Fungus">
        <title>Comparative genomic study of the Penicillium genus elucidates a diverse pangenome and 15 lateral gene transfer events.</title>
        <authorList>
            <person name="Petersen C."/>
            <person name="Sorensen T."/>
            <person name="Nielsen M.R."/>
            <person name="Sondergaard T.E."/>
            <person name="Sorensen J.L."/>
            <person name="Fitzpatrick D.A."/>
            <person name="Frisvad J.C."/>
            <person name="Nielsen K.L."/>
        </authorList>
    </citation>
    <scope>NUCLEOTIDE SEQUENCE [LARGE SCALE GENOMIC DNA]</scope>
    <source>
        <strain evidence="8 9">IBT 3361</strain>
    </source>
</reference>
<protein>
    <recommendedName>
        <fullName evidence="7">HAT C-terminal dimerisation domain-containing protein</fullName>
    </recommendedName>
</protein>
<proteinExistence type="predicted"/>
<evidence type="ECO:0000256" key="2">
    <source>
        <dbReference type="ARBA" id="ARBA00022723"/>
    </source>
</evidence>
<sequence length="245" mass="27958">MPPDRLFALYYRAFLHVRKCLIQNKRLTSRPLIDNSNASGFPGRSSCSKHSQQHAPSCQSITQLQKSRDTGGFYGMATTLAPSKKLRFFTTKDWQGHDYAKQYRKCLEEGFKRYKQELSKENTPATVGALTDSPGLNNVIETLLDPQTSLLPESDEDDDDEIARYLAKGLNPAHPRAFWGEHEHEFPVLANVARDVFSIPASGAGAERLFNCARDICFYRRSRLRPETIRELMLHRCTSKFELEQ</sequence>
<dbReference type="Proteomes" id="UP001220256">
    <property type="component" value="Unassembled WGS sequence"/>
</dbReference>
<feature type="region of interest" description="Disordered" evidence="6">
    <location>
        <begin position="40"/>
        <end position="62"/>
    </location>
</feature>
<gene>
    <name evidence="8" type="ORF">N7505_007611</name>
</gene>
<evidence type="ECO:0000256" key="4">
    <source>
        <dbReference type="ARBA" id="ARBA00022833"/>
    </source>
</evidence>
<evidence type="ECO:0000259" key="7">
    <source>
        <dbReference type="Pfam" id="PF05699"/>
    </source>
</evidence>
<evidence type="ECO:0000313" key="8">
    <source>
        <dbReference type="EMBL" id="KAJ5264818.1"/>
    </source>
</evidence>
<dbReference type="InterPro" id="IPR008906">
    <property type="entry name" value="HATC_C_dom"/>
</dbReference>
<dbReference type="Pfam" id="PF05699">
    <property type="entry name" value="Dimer_Tnp_hAT"/>
    <property type="match status" value="1"/>
</dbReference>
<name>A0ABQ8WEL1_PENCH</name>
<dbReference type="SUPFAM" id="SSF53098">
    <property type="entry name" value="Ribonuclease H-like"/>
    <property type="match status" value="1"/>
</dbReference>
<dbReference type="EMBL" id="JAPVEB010000004">
    <property type="protein sequence ID" value="KAJ5264818.1"/>
    <property type="molecule type" value="Genomic_DNA"/>
</dbReference>
<keyword evidence="4" id="KW-0862">Zinc</keyword>
<comment type="subcellular location">
    <subcellularLocation>
        <location evidence="1">Nucleus</location>
    </subcellularLocation>
</comment>
<comment type="caution">
    <text evidence="8">The sequence shown here is derived from an EMBL/GenBank/DDBJ whole genome shotgun (WGS) entry which is preliminary data.</text>
</comment>
<dbReference type="PANTHER" id="PTHR46481">
    <property type="entry name" value="ZINC FINGER BED DOMAIN-CONTAINING PROTEIN 4"/>
    <property type="match status" value="1"/>
</dbReference>
<organism evidence="8 9">
    <name type="scientific">Penicillium chrysogenum</name>
    <name type="common">Penicillium notatum</name>
    <dbReference type="NCBI Taxonomy" id="5076"/>
    <lineage>
        <taxon>Eukaryota</taxon>
        <taxon>Fungi</taxon>
        <taxon>Dikarya</taxon>
        <taxon>Ascomycota</taxon>
        <taxon>Pezizomycotina</taxon>
        <taxon>Eurotiomycetes</taxon>
        <taxon>Eurotiomycetidae</taxon>
        <taxon>Eurotiales</taxon>
        <taxon>Aspergillaceae</taxon>
        <taxon>Penicillium</taxon>
        <taxon>Penicillium chrysogenum species complex</taxon>
    </lineage>
</organism>
<dbReference type="InterPro" id="IPR012337">
    <property type="entry name" value="RNaseH-like_sf"/>
</dbReference>